<evidence type="ECO:0000313" key="4">
    <source>
        <dbReference type="Proteomes" id="UP001499895"/>
    </source>
</evidence>
<gene>
    <name evidence="3" type="ORF">GCM10009544_01080</name>
</gene>
<accession>A0ABP3J7L9</accession>
<dbReference type="RefSeq" id="WP_344083654.1">
    <property type="nucleotide sequence ID" value="NZ_BAAAHB010000001.1"/>
</dbReference>
<feature type="chain" id="PRO_5046256152" description="Chaplin domain-containing protein" evidence="2">
    <location>
        <begin position="25"/>
        <end position="101"/>
    </location>
</feature>
<dbReference type="Proteomes" id="UP001499895">
    <property type="component" value="Unassembled WGS sequence"/>
</dbReference>
<protein>
    <recommendedName>
        <fullName evidence="5">Chaplin domain-containing protein</fullName>
    </recommendedName>
</protein>
<reference evidence="4" key="1">
    <citation type="journal article" date="2019" name="Int. J. Syst. Evol. Microbiol.">
        <title>The Global Catalogue of Microorganisms (GCM) 10K type strain sequencing project: providing services to taxonomists for standard genome sequencing and annotation.</title>
        <authorList>
            <consortium name="The Broad Institute Genomics Platform"/>
            <consortium name="The Broad Institute Genome Sequencing Center for Infectious Disease"/>
            <person name="Wu L."/>
            <person name="Ma J."/>
        </authorList>
    </citation>
    <scope>NUCLEOTIDE SEQUENCE [LARGE SCALE GENOMIC DNA]</scope>
    <source>
        <strain evidence="4">JCM 10649</strain>
    </source>
</reference>
<evidence type="ECO:0000256" key="2">
    <source>
        <dbReference type="SAM" id="SignalP"/>
    </source>
</evidence>
<comment type="caution">
    <text evidence="3">The sequence shown here is derived from an EMBL/GenBank/DDBJ whole genome shotgun (WGS) entry which is preliminary data.</text>
</comment>
<organism evidence="3 4">
    <name type="scientific">Streptomyces stramineus</name>
    <dbReference type="NCBI Taxonomy" id="173861"/>
    <lineage>
        <taxon>Bacteria</taxon>
        <taxon>Bacillati</taxon>
        <taxon>Actinomycetota</taxon>
        <taxon>Actinomycetes</taxon>
        <taxon>Kitasatosporales</taxon>
        <taxon>Streptomycetaceae</taxon>
        <taxon>Streptomyces</taxon>
    </lineage>
</organism>
<feature type="signal peptide" evidence="2">
    <location>
        <begin position="1"/>
        <end position="24"/>
    </location>
</feature>
<feature type="region of interest" description="Disordered" evidence="1">
    <location>
        <begin position="79"/>
        <end position="101"/>
    </location>
</feature>
<evidence type="ECO:0000313" key="3">
    <source>
        <dbReference type="EMBL" id="GAA0442175.1"/>
    </source>
</evidence>
<evidence type="ECO:0008006" key="5">
    <source>
        <dbReference type="Google" id="ProtNLM"/>
    </source>
</evidence>
<dbReference type="EMBL" id="BAAAHB010000001">
    <property type="protein sequence ID" value="GAA0442175.1"/>
    <property type="molecule type" value="Genomic_DNA"/>
</dbReference>
<keyword evidence="2" id="KW-0732">Signal</keyword>
<evidence type="ECO:0000256" key="1">
    <source>
        <dbReference type="SAM" id="MobiDB-lite"/>
    </source>
</evidence>
<name>A0ABP3J7L9_9ACTN</name>
<sequence length="101" mass="9814">MSVSKRGVSVAAATAALVVCTATAAGATSVIGFGNGAQDNLCANLDSAHTAGPARNATGSLVAGLLALTLSAPANQCGDLGLPKEDKADQPAENLHVDVAE</sequence>
<feature type="compositionally biased region" description="Basic and acidic residues" evidence="1">
    <location>
        <begin position="82"/>
        <end position="101"/>
    </location>
</feature>
<proteinExistence type="predicted"/>
<keyword evidence="4" id="KW-1185">Reference proteome</keyword>